<evidence type="ECO:0000256" key="9">
    <source>
        <dbReference type="ARBA" id="ARBA00012523"/>
    </source>
</evidence>
<evidence type="ECO:0000256" key="3">
    <source>
        <dbReference type="ARBA" id="ARBA00001522"/>
    </source>
</evidence>
<keyword evidence="12" id="KW-0547">Nucleotide-binding</keyword>
<comment type="catalytic activity">
    <reaction evidence="1">
        <text>adenosylcob(III)inamide + ATP = adenosylcob(III)inamide phosphate + ADP + H(+)</text>
        <dbReference type="Rhea" id="RHEA:15769"/>
        <dbReference type="ChEBI" id="CHEBI:2480"/>
        <dbReference type="ChEBI" id="CHEBI:15378"/>
        <dbReference type="ChEBI" id="CHEBI:30616"/>
        <dbReference type="ChEBI" id="CHEBI:58502"/>
        <dbReference type="ChEBI" id="CHEBI:456216"/>
        <dbReference type="EC" id="2.7.1.156"/>
    </reaction>
</comment>
<dbReference type="CDD" id="cd00544">
    <property type="entry name" value="CobU"/>
    <property type="match status" value="1"/>
</dbReference>
<evidence type="ECO:0000313" key="19">
    <source>
        <dbReference type="Proteomes" id="UP001231362"/>
    </source>
</evidence>
<comment type="catalytic activity">
    <reaction evidence="2">
        <text>adenosylcob(III)inamide phosphate + GTP + H(+) = adenosylcob(III)inamide-GDP + diphosphate</text>
        <dbReference type="Rhea" id="RHEA:22712"/>
        <dbReference type="ChEBI" id="CHEBI:15378"/>
        <dbReference type="ChEBI" id="CHEBI:33019"/>
        <dbReference type="ChEBI" id="CHEBI:37565"/>
        <dbReference type="ChEBI" id="CHEBI:58502"/>
        <dbReference type="ChEBI" id="CHEBI:60487"/>
        <dbReference type="EC" id="2.7.7.62"/>
    </reaction>
</comment>
<dbReference type="GO" id="GO:0008820">
    <property type="term" value="F:cobinamide phosphate guanylyltransferase activity"/>
    <property type="evidence" value="ECO:0007669"/>
    <property type="project" value="UniProtKB-EC"/>
</dbReference>
<keyword evidence="14" id="KW-0067">ATP-binding</keyword>
<evidence type="ECO:0000256" key="8">
    <source>
        <dbReference type="ARBA" id="ARBA00012016"/>
    </source>
</evidence>
<evidence type="ECO:0000256" key="13">
    <source>
        <dbReference type="ARBA" id="ARBA00022777"/>
    </source>
</evidence>
<comment type="function">
    <text evidence="4">Catalyzes ATP-dependent phosphorylation of adenosylcobinamide and addition of GMP to adenosylcobinamide phosphate.</text>
</comment>
<dbReference type="RefSeq" id="WP_307150207.1">
    <property type="nucleotide sequence ID" value="NZ_JAUSTU010000008.1"/>
</dbReference>
<evidence type="ECO:0000256" key="15">
    <source>
        <dbReference type="ARBA" id="ARBA00023134"/>
    </source>
</evidence>
<reference evidence="18 19" key="1">
    <citation type="submission" date="2023-07" db="EMBL/GenBank/DDBJ databases">
        <title>Genomic Encyclopedia of Type Strains, Phase IV (KMG-IV): sequencing the most valuable type-strain genomes for metagenomic binning, comparative biology and taxonomic classification.</title>
        <authorList>
            <person name="Goeker M."/>
        </authorList>
    </citation>
    <scope>NUCLEOTIDE SEQUENCE [LARGE SCALE GENOMIC DNA]</scope>
    <source>
        <strain evidence="18 19">DSM 23948</strain>
    </source>
</reference>
<keyword evidence="11 18" id="KW-0808">Transferase</keyword>
<evidence type="ECO:0000256" key="17">
    <source>
        <dbReference type="ARBA" id="ARBA00030571"/>
    </source>
</evidence>
<dbReference type="SUPFAM" id="SSF52540">
    <property type="entry name" value="P-loop containing nucleoside triphosphate hydrolases"/>
    <property type="match status" value="1"/>
</dbReference>
<evidence type="ECO:0000256" key="11">
    <source>
        <dbReference type="ARBA" id="ARBA00022679"/>
    </source>
</evidence>
<evidence type="ECO:0000313" key="18">
    <source>
        <dbReference type="EMBL" id="MDQ0155676.1"/>
    </source>
</evidence>
<evidence type="ECO:0000256" key="4">
    <source>
        <dbReference type="ARBA" id="ARBA00003889"/>
    </source>
</evidence>
<dbReference type="GO" id="GO:0043752">
    <property type="term" value="F:adenosylcobinamide kinase activity"/>
    <property type="evidence" value="ECO:0007669"/>
    <property type="project" value="UniProtKB-EC"/>
</dbReference>
<dbReference type="EMBL" id="JAUSTU010000008">
    <property type="protein sequence ID" value="MDQ0155676.1"/>
    <property type="molecule type" value="Genomic_DNA"/>
</dbReference>
<keyword evidence="18" id="KW-0548">Nucleotidyltransferase</keyword>
<dbReference type="EC" id="2.7.1.156" evidence="8"/>
<dbReference type="PIRSF" id="PIRSF006135">
    <property type="entry name" value="CobU"/>
    <property type="match status" value="1"/>
</dbReference>
<comment type="pathway">
    <text evidence="6">Cofactor biosynthesis; adenosylcobalamin biosynthesis; adenosylcobalamin from cob(II)yrinate a,c-diamide: step 5/7.</text>
</comment>
<comment type="catalytic activity">
    <reaction evidence="3">
        <text>adenosylcob(III)inamide + GTP = adenosylcob(III)inamide phosphate + GDP + H(+)</text>
        <dbReference type="Rhea" id="RHEA:15765"/>
        <dbReference type="ChEBI" id="CHEBI:2480"/>
        <dbReference type="ChEBI" id="CHEBI:15378"/>
        <dbReference type="ChEBI" id="CHEBI:37565"/>
        <dbReference type="ChEBI" id="CHEBI:58189"/>
        <dbReference type="ChEBI" id="CHEBI:58502"/>
        <dbReference type="EC" id="2.7.1.156"/>
    </reaction>
</comment>
<proteinExistence type="inferred from homology"/>
<dbReference type="Gene3D" id="3.40.50.300">
    <property type="entry name" value="P-loop containing nucleotide triphosphate hydrolases"/>
    <property type="match status" value="1"/>
</dbReference>
<evidence type="ECO:0000256" key="5">
    <source>
        <dbReference type="ARBA" id="ARBA00004692"/>
    </source>
</evidence>
<comment type="similarity">
    <text evidence="7">Belongs to the CobU/CobP family.</text>
</comment>
<evidence type="ECO:0000256" key="14">
    <source>
        <dbReference type="ARBA" id="ARBA00022840"/>
    </source>
</evidence>
<dbReference type="Proteomes" id="UP001231362">
    <property type="component" value="Unassembled WGS sequence"/>
</dbReference>
<keyword evidence="15" id="KW-0342">GTP-binding</keyword>
<sequence length="185" mass="21129">MIFITGGVRSGKSTFAEQMAAQRAKELGGRLHYLATGAPSDEEMSKRIMRHQQKRSESEFMWRTWEQPRHIERLASSFSKKDVVLLDCVTTLLNNELFFLNQEWEEEFLREVFERLLDGIGVLQANCAELVLVSNEVLNEPLGTNELVLKYSFMLGNLHQELVKRADRAYLVESGIPILVKGGRG</sequence>
<name>A0ABT9V400_9BACL</name>
<protein>
    <recommendedName>
        <fullName evidence="16">Adenosylcobinamide kinase</fullName>
        <ecNumber evidence="8">2.7.1.156</ecNumber>
        <ecNumber evidence="9">2.7.7.62</ecNumber>
    </recommendedName>
    <alternativeName>
        <fullName evidence="17">Adenosylcobinamide-phosphate guanylyltransferase</fullName>
    </alternativeName>
</protein>
<evidence type="ECO:0000256" key="6">
    <source>
        <dbReference type="ARBA" id="ARBA00005159"/>
    </source>
</evidence>
<keyword evidence="19" id="KW-1185">Reference proteome</keyword>
<evidence type="ECO:0000256" key="1">
    <source>
        <dbReference type="ARBA" id="ARBA00000312"/>
    </source>
</evidence>
<keyword evidence="13 18" id="KW-0418">Kinase</keyword>
<gene>
    <name evidence="18" type="ORF">J2S07_001981</name>
</gene>
<accession>A0ABT9V400</accession>
<dbReference type="PANTHER" id="PTHR34848">
    <property type="match status" value="1"/>
</dbReference>
<evidence type="ECO:0000256" key="16">
    <source>
        <dbReference type="ARBA" id="ARBA00029570"/>
    </source>
</evidence>
<dbReference type="PANTHER" id="PTHR34848:SF1">
    <property type="entry name" value="BIFUNCTIONAL ADENOSYLCOBALAMIN BIOSYNTHESIS PROTEIN COBU"/>
    <property type="match status" value="1"/>
</dbReference>
<dbReference type="InterPro" id="IPR003203">
    <property type="entry name" value="CobU/CobP"/>
</dbReference>
<organism evidence="18 19">
    <name type="scientific">Anoxybacillus andreesenii</name>
    <dbReference type="NCBI Taxonomy" id="1325932"/>
    <lineage>
        <taxon>Bacteria</taxon>
        <taxon>Bacillati</taxon>
        <taxon>Bacillota</taxon>
        <taxon>Bacilli</taxon>
        <taxon>Bacillales</taxon>
        <taxon>Anoxybacillaceae</taxon>
        <taxon>Anoxybacillus</taxon>
    </lineage>
</organism>
<comment type="pathway">
    <text evidence="5">Cofactor biosynthesis; adenosylcobalamin biosynthesis; adenosylcobalamin from cob(II)yrinate a,c-diamide: step 6/7.</text>
</comment>
<comment type="caution">
    <text evidence="18">The sequence shown here is derived from an EMBL/GenBank/DDBJ whole genome shotgun (WGS) entry which is preliminary data.</text>
</comment>
<evidence type="ECO:0000256" key="10">
    <source>
        <dbReference type="ARBA" id="ARBA00022573"/>
    </source>
</evidence>
<dbReference type="EC" id="2.7.7.62" evidence="9"/>
<evidence type="ECO:0000256" key="2">
    <source>
        <dbReference type="ARBA" id="ARBA00000711"/>
    </source>
</evidence>
<keyword evidence="10" id="KW-0169">Cobalamin biosynthesis</keyword>
<evidence type="ECO:0000256" key="7">
    <source>
        <dbReference type="ARBA" id="ARBA00007490"/>
    </source>
</evidence>
<dbReference type="Pfam" id="PF02283">
    <property type="entry name" value="CobU"/>
    <property type="match status" value="1"/>
</dbReference>
<evidence type="ECO:0000256" key="12">
    <source>
        <dbReference type="ARBA" id="ARBA00022741"/>
    </source>
</evidence>
<dbReference type="InterPro" id="IPR027417">
    <property type="entry name" value="P-loop_NTPase"/>
</dbReference>